<dbReference type="GeneID" id="69510273"/>
<dbReference type="Proteomes" id="UP000253970">
    <property type="component" value="Unassembled WGS sequence"/>
</dbReference>
<evidence type="ECO:0000313" key="1">
    <source>
        <dbReference type="EMBL" id="RDB72552.1"/>
    </source>
</evidence>
<comment type="caution">
    <text evidence="2">The sequence shown here is derived from an EMBL/GenBank/DDBJ whole genome shotgun (WGS) entry which is preliminary data.</text>
</comment>
<dbReference type="EMBL" id="PPTX01000005">
    <property type="protein sequence ID" value="RDB80592.1"/>
    <property type="molecule type" value="Genomic_DNA"/>
</dbReference>
<evidence type="ECO:0000313" key="3">
    <source>
        <dbReference type="Proteomes" id="UP000253752"/>
    </source>
</evidence>
<name>A0A369MT04_EGGLN</name>
<dbReference type="RefSeq" id="WP_009304983.1">
    <property type="nucleotide sequence ID" value="NZ_AP025575.1"/>
</dbReference>
<dbReference type="AlphaFoldDB" id="A0A369MT04"/>
<evidence type="ECO:0000313" key="4">
    <source>
        <dbReference type="Proteomes" id="UP000253970"/>
    </source>
</evidence>
<evidence type="ECO:0000313" key="2">
    <source>
        <dbReference type="EMBL" id="RDB80592.1"/>
    </source>
</evidence>
<accession>A0A369MT04</accession>
<reference evidence="3 4" key="1">
    <citation type="journal article" date="2018" name="Elife">
        <title>Discovery and characterization of a prevalent human gut bacterial enzyme sufficient for the inactivation of a family of plant toxins.</title>
        <authorList>
            <person name="Koppel N."/>
            <person name="Bisanz J.E."/>
            <person name="Pandelia M.E."/>
            <person name="Turnbaugh P.J."/>
            <person name="Balskus E.P."/>
        </authorList>
    </citation>
    <scope>NUCLEOTIDE SEQUENCE [LARGE SCALE GENOMIC DNA]</scope>
    <source>
        <strain evidence="2 3">MR1 #12</strain>
        <strain evidence="1 4">W1 BHI 6</strain>
    </source>
</reference>
<sequence length="126" mass="14226">MELGTLPEWFTACAEVLAVCTALFLPQYTAYRNRKASYDRMLRVTSGLLRDLADDLERCCGCDALQLESAKELQLYLRVSFYALSEAREIALRAEVERLYRRLVAPHADLPALRKEIAEIEGGGGR</sequence>
<dbReference type="Proteomes" id="UP000253752">
    <property type="component" value="Unassembled WGS sequence"/>
</dbReference>
<dbReference type="EMBL" id="PPTU01000003">
    <property type="protein sequence ID" value="RDB72552.1"/>
    <property type="molecule type" value="Genomic_DNA"/>
</dbReference>
<organism evidence="2 3">
    <name type="scientific">Eggerthella lenta</name>
    <name type="common">Eubacterium lentum</name>
    <dbReference type="NCBI Taxonomy" id="84112"/>
    <lineage>
        <taxon>Bacteria</taxon>
        <taxon>Bacillati</taxon>
        <taxon>Actinomycetota</taxon>
        <taxon>Coriobacteriia</taxon>
        <taxon>Eggerthellales</taxon>
        <taxon>Eggerthellaceae</taxon>
        <taxon>Eggerthella</taxon>
    </lineage>
</organism>
<proteinExistence type="predicted"/>
<gene>
    <name evidence="2" type="ORF">C1872_05145</name>
    <name evidence="1" type="ORF">C1875_03530</name>
</gene>
<protein>
    <submittedName>
        <fullName evidence="2">Transcriptional regulator</fullName>
    </submittedName>
</protein>